<evidence type="ECO:0000313" key="2">
    <source>
        <dbReference type="Proteomes" id="UP000003233"/>
    </source>
</evidence>
<gene>
    <name evidence="1" type="ORF">HMPREF0402_03560</name>
</gene>
<accession>H1PYR7</accession>
<protein>
    <submittedName>
        <fullName evidence="1">Uncharacterized protein</fullName>
    </submittedName>
</protein>
<dbReference type="EMBL" id="AGWJ02000035">
    <property type="protein sequence ID" value="EHO77256.1"/>
    <property type="molecule type" value="Genomic_DNA"/>
</dbReference>
<comment type="caution">
    <text evidence="1">The sequence shown here is derived from an EMBL/GenBank/DDBJ whole genome shotgun (WGS) entry which is preliminary data.</text>
</comment>
<dbReference type="PATRIC" id="fig|457404.5.peg.3467"/>
<evidence type="ECO:0000313" key="1">
    <source>
        <dbReference type="EMBL" id="EHO77256.1"/>
    </source>
</evidence>
<keyword evidence="2" id="KW-1185">Reference proteome</keyword>
<dbReference type="Proteomes" id="UP000003233">
    <property type="component" value="Unassembled WGS sequence"/>
</dbReference>
<dbReference type="AlphaFoldDB" id="H1PYR7"/>
<reference evidence="1 2" key="1">
    <citation type="submission" date="2012-07" db="EMBL/GenBank/DDBJ databases">
        <title>The Genome Sequence of Fusobacterium ulcerans 12_1B.</title>
        <authorList>
            <consortium name="The Broad Institute Genome Sequencing Platform"/>
            <person name="Earl A."/>
            <person name="Ward D."/>
            <person name="Feldgarden M."/>
            <person name="Gevers D."/>
            <person name="Strauss J."/>
            <person name="Ambrose C.E."/>
            <person name="Allen-Vercoe E."/>
            <person name="Walker B."/>
            <person name="Young S.K."/>
            <person name="Zeng Q."/>
            <person name="Gargeya S."/>
            <person name="Fitzgerald M."/>
            <person name="Haas B."/>
            <person name="Abouelleil A."/>
            <person name="Alvarado L."/>
            <person name="Arachchi H.M."/>
            <person name="Berlin A.M."/>
            <person name="Chapman S.B."/>
            <person name="Goldberg J."/>
            <person name="Griggs A."/>
            <person name="Gujja S."/>
            <person name="Hansen M."/>
            <person name="Howarth C."/>
            <person name="Imamovic A."/>
            <person name="Larimer J."/>
            <person name="McCowen C."/>
            <person name="Montmayeur A."/>
            <person name="Murphy C."/>
            <person name="Neiman D."/>
            <person name="Pearson M."/>
            <person name="Priest M."/>
            <person name="Roberts A."/>
            <person name="Saif S."/>
            <person name="Shea T."/>
            <person name="Sisk P."/>
            <person name="Sykes S."/>
            <person name="Wortman J."/>
            <person name="Nusbaum C."/>
            <person name="Birren B."/>
        </authorList>
    </citation>
    <scope>NUCLEOTIDE SEQUENCE [LARGE SCALE GENOMIC DNA]</scope>
    <source>
        <strain evidence="1 2">12_1B</strain>
    </source>
</reference>
<proteinExistence type="predicted"/>
<dbReference type="RefSeq" id="WP_008699542.1">
    <property type="nucleotide sequence ID" value="NZ_KE161012.1"/>
</dbReference>
<dbReference type="HOGENOM" id="CLU_1774717_0_0_0"/>
<dbReference type="BioCyc" id="FSP457404-HMP:GTSQ-3615-MONOMER"/>
<sequence>MKKQIYGLIKYNYEINKKRNIFFKYYDFYPNKLDQKEMAHIIGTLSKYSLDGINSFFKQFFEVKSMSKRISDLVYDIKRELYFENKYEIIKTLKEKIYTINELPKEKLLSKAGKELKGVALLMRLRKIAEEMKVSIEHNSEIIKGV</sequence>
<name>H1PYR7_9FUSO</name>
<organism evidence="1 2">
    <name type="scientific">Fusobacterium ulcerans 12-1B</name>
    <dbReference type="NCBI Taxonomy" id="457404"/>
    <lineage>
        <taxon>Bacteria</taxon>
        <taxon>Fusobacteriati</taxon>
        <taxon>Fusobacteriota</taxon>
        <taxon>Fusobacteriia</taxon>
        <taxon>Fusobacteriales</taxon>
        <taxon>Fusobacteriaceae</taxon>
        <taxon>Fusobacterium</taxon>
    </lineage>
</organism>